<protein>
    <submittedName>
        <fullName evidence="1">Uncharacterized protein</fullName>
    </submittedName>
</protein>
<gene>
    <name evidence="1" type="ORF">ACFQL7_20180</name>
</gene>
<comment type="caution">
    <text evidence="1">The sequence shown here is derived from an EMBL/GenBank/DDBJ whole genome shotgun (WGS) entry which is preliminary data.</text>
</comment>
<proteinExistence type="predicted"/>
<evidence type="ECO:0000313" key="2">
    <source>
        <dbReference type="Proteomes" id="UP001596417"/>
    </source>
</evidence>
<accession>A0ABD5YSH9</accession>
<dbReference type="Proteomes" id="UP001596417">
    <property type="component" value="Unassembled WGS sequence"/>
</dbReference>
<dbReference type="EMBL" id="JBHTAX010000001">
    <property type="protein sequence ID" value="MFC7191872.1"/>
    <property type="molecule type" value="Genomic_DNA"/>
</dbReference>
<sequence length="175" mass="20129">MAIVETSNNVSGEIESDLEDLDEVFYTGHETIEVGSASLRIYTISSDYTKLTISEMNNLKDAGFYVREVKFGSSKIVVQKEESEESEPESEMSPMEKLIEEEKESILEGLTPHENVELRGGRSRPLKFEITTDFAMNQHERSEFKTLRELGYEMITINYDGEYFIVEESEEKIEE</sequence>
<dbReference type="AlphaFoldDB" id="A0ABD5YSH9"/>
<dbReference type="RefSeq" id="WP_264822331.1">
    <property type="nucleotide sequence ID" value="NZ_CP110249.1"/>
</dbReference>
<dbReference type="GeneID" id="76201661"/>
<evidence type="ECO:0000313" key="1">
    <source>
        <dbReference type="EMBL" id="MFC7191872.1"/>
    </source>
</evidence>
<reference evidence="1 2" key="1">
    <citation type="journal article" date="2019" name="Int. J. Syst. Evol. Microbiol.">
        <title>The Global Catalogue of Microorganisms (GCM) 10K type strain sequencing project: providing services to taxonomists for standard genome sequencing and annotation.</title>
        <authorList>
            <consortium name="The Broad Institute Genomics Platform"/>
            <consortium name="The Broad Institute Genome Sequencing Center for Infectious Disease"/>
            <person name="Wu L."/>
            <person name="Ma J."/>
        </authorList>
    </citation>
    <scope>NUCLEOTIDE SEQUENCE [LARGE SCALE GENOMIC DNA]</scope>
    <source>
        <strain evidence="1 2">RDMS1</strain>
    </source>
</reference>
<name>A0ABD5YSH9_9EURY</name>
<keyword evidence="2" id="KW-1185">Reference proteome</keyword>
<organism evidence="1 2">
    <name type="scientific">Halocatena marina</name>
    <dbReference type="NCBI Taxonomy" id="2934937"/>
    <lineage>
        <taxon>Archaea</taxon>
        <taxon>Methanobacteriati</taxon>
        <taxon>Methanobacteriota</taxon>
        <taxon>Stenosarchaea group</taxon>
        <taxon>Halobacteria</taxon>
        <taxon>Halobacteriales</taxon>
        <taxon>Natronomonadaceae</taxon>
        <taxon>Halocatena</taxon>
    </lineage>
</organism>